<dbReference type="SUPFAM" id="SSF46894">
    <property type="entry name" value="C-terminal effector domain of the bipartite response regulators"/>
    <property type="match status" value="1"/>
</dbReference>
<dbReference type="InterPro" id="IPR001867">
    <property type="entry name" value="OmpR/PhoB-type_DNA-bd"/>
</dbReference>
<keyword evidence="2" id="KW-0805">Transcription regulation</keyword>
<organism evidence="7 8">
    <name type="scientific">Amycolatopsis nalaikhensis</name>
    <dbReference type="NCBI Taxonomy" id="715472"/>
    <lineage>
        <taxon>Bacteria</taxon>
        <taxon>Bacillati</taxon>
        <taxon>Actinomycetota</taxon>
        <taxon>Actinomycetes</taxon>
        <taxon>Pseudonocardiales</taxon>
        <taxon>Pseudonocardiaceae</taxon>
        <taxon>Amycolatopsis</taxon>
    </lineage>
</organism>
<dbReference type="EMBL" id="CP127173">
    <property type="protein sequence ID" value="WIV61843.1"/>
    <property type="molecule type" value="Genomic_DNA"/>
</dbReference>
<keyword evidence="4" id="KW-0804">Transcription</keyword>
<dbReference type="PANTHER" id="PTHR35807">
    <property type="entry name" value="TRANSCRIPTIONAL REGULATOR REDD-RELATED"/>
    <property type="match status" value="1"/>
</dbReference>
<dbReference type="InterPro" id="IPR005158">
    <property type="entry name" value="BTAD"/>
</dbReference>
<evidence type="ECO:0000256" key="2">
    <source>
        <dbReference type="ARBA" id="ARBA00023015"/>
    </source>
</evidence>
<proteinExistence type="inferred from homology"/>
<evidence type="ECO:0000313" key="7">
    <source>
        <dbReference type="EMBL" id="WIV61843.1"/>
    </source>
</evidence>
<dbReference type="Pfam" id="PF03704">
    <property type="entry name" value="BTAD"/>
    <property type="match status" value="1"/>
</dbReference>
<dbReference type="Gene3D" id="1.10.10.10">
    <property type="entry name" value="Winged helix-like DNA-binding domain superfamily/Winged helix DNA-binding domain"/>
    <property type="match status" value="1"/>
</dbReference>
<reference evidence="7 8" key="1">
    <citation type="submission" date="2023-06" db="EMBL/GenBank/DDBJ databases">
        <authorList>
            <person name="Oyuntsetseg B."/>
            <person name="Kim S.B."/>
        </authorList>
    </citation>
    <scope>NUCLEOTIDE SEQUENCE [LARGE SCALE GENOMIC DNA]</scope>
    <source>
        <strain evidence="7 8">2-2</strain>
    </source>
</reference>
<dbReference type="InterPro" id="IPR016032">
    <property type="entry name" value="Sig_transdc_resp-reg_C-effctor"/>
</dbReference>
<dbReference type="InterPro" id="IPR051677">
    <property type="entry name" value="AfsR-DnrI-RedD_regulator"/>
</dbReference>
<evidence type="ECO:0000259" key="6">
    <source>
        <dbReference type="SMART" id="SM01043"/>
    </source>
</evidence>
<evidence type="ECO:0000313" key="8">
    <source>
        <dbReference type="Proteomes" id="UP001227101"/>
    </source>
</evidence>
<evidence type="ECO:0000256" key="3">
    <source>
        <dbReference type="ARBA" id="ARBA00023125"/>
    </source>
</evidence>
<sequence>MPATTLPEVSTGPLSTVSLPALFSVLGPVRVRGVRGARKPLAVLTALLLHANEWVDVEQLIAATWQEQDAPASAEANLKTYIWHWRRTLPDALGGPRIERGEHAYRLRVEPGDLDVDHVELLAGQGRRARDEGSRARAAALFGSALKLWRGRPFDGLRADSGLGTVTWLEGVHRNLRLELAELSGSLGRFREAETLLRGLVDEDPWWEQPWVCWMGLLCDRGRPGDAIALYRRARAALRSDLGVEPGPELTTAFRKAVEGEVRDGRR</sequence>
<evidence type="ECO:0000256" key="1">
    <source>
        <dbReference type="ARBA" id="ARBA00005820"/>
    </source>
</evidence>
<dbReference type="CDD" id="cd15831">
    <property type="entry name" value="BTAD"/>
    <property type="match status" value="1"/>
</dbReference>
<gene>
    <name evidence="7" type="ORF">QP939_26155</name>
</gene>
<dbReference type="SMART" id="SM01043">
    <property type="entry name" value="BTAD"/>
    <property type="match status" value="1"/>
</dbReference>
<dbReference type="SUPFAM" id="SSF48452">
    <property type="entry name" value="TPR-like"/>
    <property type="match status" value="1"/>
</dbReference>
<dbReference type="InterPro" id="IPR011990">
    <property type="entry name" value="TPR-like_helical_dom_sf"/>
</dbReference>
<keyword evidence="8" id="KW-1185">Reference proteome</keyword>
<name>A0ABY8Y1V6_9PSEU</name>
<evidence type="ECO:0000256" key="4">
    <source>
        <dbReference type="ARBA" id="ARBA00023163"/>
    </source>
</evidence>
<dbReference type="SMART" id="SM00862">
    <property type="entry name" value="Trans_reg_C"/>
    <property type="match status" value="1"/>
</dbReference>
<dbReference type="InterPro" id="IPR036388">
    <property type="entry name" value="WH-like_DNA-bd_sf"/>
</dbReference>
<feature type="domain" description="Bacterial transcriptional activator" evidence="6">
    <location>
        <begin position="114"/>
        <end position="258"/>
    </location>
</feature>
<accession>A0ABY8Y1V6</accession>
<evidence type="ECO:0000259" key="5">
    <source>
        <dbReference type="SMART" id="SM00862"/>
    </source>
</evidence>
<dbReference type="RefSeq" id="WP_285459524.1">
    <property type="nucleotide sequence ID" value="NZ_CP127173.1"/>
</dbReference>
<dbReference type="Gene3D" id="1.25.40.10">
    <property type="entry name" value="Tetratricopeptide repeat domain"/>
    <property type="match status" value="1"/>
</dbReference>
<dbReference type="PANTHER" id="PTHR35807:SF1">
    <property type="entry name" value="TRANSCRIPTIONAL REGULATOR REDD"/>
    <property type="match status" value="1"/>
</dbReference>
<protein>
    <submittedName>
        <fullName evidence="7">BTAD domain-containing putative transcriptional regulator</fullName>
    </submittedName>
</protein>
<comment type="similarity">
    <text evidence="1">Belongs to the AfsR/DnrI/RedD regulatory family.</text>
</comment>
<keyword evidence="3" id="KW-0238">DNA-binding</keyword>
<dbReference type="Proteomes" id="UP001227101">
    <property type="component" value="Chromosome"/>
</dbReference>
<feature type="domain" description="OmpR/PhoB-type" evidence="5">
    <location>
        <begin position="31"/>
        <end position="107"/>
    </location>
</feature>